<dbReference type="Pfam" id="PF01197">
    <property type="entry name" value="Ribosomal_L31"/>
    <property type="match status" value="1"/>
</dbReference>
<sequence>MKTDIHPEYHPKAKISCACGAAYEVGSTMPEIAVELCAACHPFYSGKQKIIDSARRVEKFQTRTTKKATVATGAKVKRAKRAAAKVSKKEAKG</sequence>
<evidence type="ECO:0000256" key="1">
    <source>
        <dbReference type="ARBA" id="ARBA00022980"/>
    </source>
</evidence>
<dbReference type="PANTHER" id="PTHR33280:SF1">
    <property type="entry name" value="LARGE RIBOSOMAL SUBUNIT PROTEIN BL31C"/>
    <property type="match status" value="1"/>
</dbReference>
<dbReference type="GO" id="GO:0003735">
    <property type="term" value="F:structural constituent of ribosome"/>
    <property type="evidence" value="ECO:0007669"/>
    <property type="project" value="InterPro"/>
</dbReference>
<comment type="similarity">
    <text evidence="3">Belongs to the bacterial ribosomal protein bL31 family.</text>
</comment>
<dbReference type="InterPro" id="IPR034704">
    <property type="entry name" value="Ribosomal_bL28/bL31-like_sf"/>
</dbReference>
<organism evidence="5 6">
    <name type="scientific">Candidatus Uhrbacteria bacterium RIFCSPHIGHO2_01_FULL_63_20</name>
    <dbReference type="NCBI Taxonomy" id="1802385"/>
    <lineage>
        <taxon>Bacteria</taxon>
        <taxon>Candidatus Uhriibacteriota</taxon>
    </lineage>
</organism>
<keyword evidence="2 3" id="KW-0687">Ribonucleoprotein</keyword>
<evidence type="ECO:0000256" key="2">
    <source>
        <dbReference type="ARBA" id="ARBA00023274"/>
    </source>
</evidence>
<dbReference type="PRINTS" id="PR01249">
    <property type="entry name" value="RIBOSOMALL31"/>
</dbReference>
<name>A0A1F7TL54_9BACT</name>
<keyword evidence="1 3" id="KW-0689">Ribosomal protein</keyword>
<dbReference type="InterPro" id="IPR002150">
    <property type="entry name" value="Ribosomal_bL31"/>
</dbReference>
<protein>
    <recommendedName>
        <fullName evidence="3">50S ribosomal protein L31</fullName>
    </recommendedName>
</protein>
<dbReference type="PANTHER" id="PTHR33280">
    <property type="entry name" value="50S RIBOSOMAL PROTEIN L31, CHLOROPLASTIC"/>
    <property type="match status" value="1"/>
</dbReference>
<evidence type="ECO:0000313" key="6">
    <source>
        <dbReference type="Proteomes" id="UP000177885"/>
    </source>
</evidence>
<evidence type="ECO:0000313" key="5">
    <source>
        <dbReference type="EMBL" id="OGL66733.1"/>
    </source>
</evidence>
<dbReference type="SUPFAM" id="SSF143800">
    <property type="entry name" value="L28p-like"/>
    <property type="match status" value="1"/>
</dbReference>
<comment type="caution">
    <text evidence="5">The sequence shown here is derived from an EMBL/GenBank/DDBJ whole genome shotgun (WGS) entry which is preliminary data.</text>
</comment>
<proteinExistence type="inferred from homology"/>
<evidence type="ECO:0000256" key="3">
    <source>
        <dbReference type="RuleBase" id="RU000564"/>
    </source>
</evidence>
<dbReference type="Gene3D" id="4.10.830.30">
    <property type="entry name" value="Ribosomal protein L31"/>
    <property type="match status" value="1"/>
</dbReference>
<accession>A0A1F7TL54</accession>
<dbReference type="GO" id="GO:0006412">
    <property type="term" value="P:translation"/>
    <property type="evidence" value="ECO:0007669"/>
    <property type="project" value="InterPro"/>
</dbReference>
<dbReference type="GO" id="GO:1990904">
    <property type="term" value="C:ribonucleoprotein complex"/>
    <property type="evidence" value="ECO:0007669"/>
    <property type="project" value="UniProtKB-KW"/>
</dbReference>
<dbReference type="EMBL" id="MGDT01000006">
    <property type="protein sequence ID" value="OGL66733.1"/>
    <property type="molecule type" value="Genomic_DNA"/>
</dbReference>
<evidence type="ECO:0000256" key="4">
    <source>
        <dbReference type="SAM" id="MobiDB-lite"/>
    </source>
</evidence>
<feature type="region of interest" description="Disordered" evidence="4">
    <location>
        <begin position="70"/>
        <end position="93"/>
    </location>
</feature>
<dbReference type="AlphaFoldDB" id="A0A1F7TL54"/>
<dbReference type="STRING" id="1802385.A2856_03135"/>
<dbReference type="NCBIfam" id="NF000612">
    <property type="entry name" value="PRK00019.1"/>
    <property type="match status" value="1"/>
</dbReference>
<dbReference type="InterPro" id="IPR042105">
    <property type="entry name" value="Ribosomal_bL31_sf"/>
</dbReference>
<gene>
    <name evidence="5" type="ORF">A2856_03135</name>
</gene>
<reference evidence="5 6" key="1">
    <citation type="journal article" date="2016" name="Nat. Commun.">
        <title>Thousands of microbial genomes shed light on interconnected biogeochemical processes in an aquifer system.</title>
        <authorList>
            <person name="Anantharaman K."/>
            <person name="Brown C.T."/>
            <person name="Hug L.A."/>
            <person name="Sharon I."/>
            <person name="Castelle C.J."/>
            <person name="Probst A.J."/>
            <person name="Thomas B.C."/>
            <person name="Singh A."/>
            <person name="Wilkins M.J."/>
            <person name="Karaoz U."/>
            <person name="Brodie E.L."/>
            <person name="Williams K.H."/>
            <person name="Hubbard S.S."/>
            <person name="Banfield J.F."/>
        </authorList>
    </citation>
    <scope>NUCLEOTIDE SEQUENCE [LARGE SCALE GENOMIC DNA]</scope>
</reference>
<dbReference type="Proteomes" id="UP000177885">
    <property type="component" value="Unassembled WGS sequence"/>
</dbReference>
<dbReference type="NCBIfam" id="TIGR00105">
    <property type="entry name" value="L31"/>
    <property type="match status" value="1"/>
</dbReference>
<dbReference type="GO" id="GO:0005840">
    <property type="term" value="C:ribosome"/>
    <property type="evidence" value="ECO:0007669"/>
    <property type="project" value="UniProtKB-KW"/>
</dbReference>